<dbReference type="RefSeq" id="WP_155303456.1">
    <property type="nucleotide sequence ID" value="NZ_AP021875.1"/>
</dbReference>
<proteinExistence type="predicted"/>
<feature type="chain" id="PRO_5024434350" evidence="1">
    <location>
        <begin position="25"/>
        <end position="126"/>
    </location>
</feature>
<evidence type="ECO:0000313" key="3">
    <source>
        <dbReference type="Proteomes" id="UP000427769"/>
    </source>
</evidence>
<protein>
    <submittedName>
        <fullName evidence="2">Uncharacterized protein</fullName>
    </submittedName>
</protein>
<dbReference type="KEGG" id="dwd:DSCW_18350"/>
<organism evidence="2 3">
    <name type="scientific">Desulfosarcina widdelii</name>
    <dbReference type="NCBI Taxonomy" id="947919"/>
    <lineage>
        <taxon>Bacteria</taxon>
        <taxon>Pseudomonadati</taxon>
        <taxon>Thermodesulfobacteriota</taxon>
        <taxon>Desulfobacteria</taxon>
        <taxon>Desulfobacterales</taxon>
        <taxon>Desulfosarcinaceae</taxon>
        <taxon>Desulfosarcina</taxon>
    </lineage>
</organism>
<evidence type="ECO:0000256" key="1">
    <source>
        <dbReference type="SAM" id="SignalP"/>
    </source>
</evidence>
<name>A0A5K7Z0J2_9BACT</name>
<dbReference type="OrthoDB" id="5457266at2"/>
<dbReference type="Proteomes" id="UP000427769">
    <property type="component" value="Chromosome"/>
</dbReference>
<gene>
    <name evidence="2" type="ORF">DSCW_18350</name>
</gene>
<feature type="signal peptide" evidence="1">
    <location>
        <begin position="1"/>
        <end position="24"/>
    </location>
</feature>
<keyword evidence="1" id="KW-0732">Signal</keyword>
<keyword evidence="3" id="KW-1185">Reference proteome</keyword>
<evidence type="ECO:0000313" key="2">
    <source>
        <dbReference type="EMBL" id="BBO74418.1"/>
    </source>
</evidence>
<dbReference type="EMBL" id="AP021875">
    <property type="protein sequence ID" value="BBO74418.1"/>
    <property type="molecule type" value="Genomic_DNA"/>
</dbReference>
<reference evidence="2 3" key="1">
    <citation type="submission" date="2019-11" db="EMBL/GenBank/DDBJ databases">
        <title>Comparative genomics of hydrocarbon-degrading Desulfosarcina strains.</title>
        <authorList>
            <person name="Watanabe M."/>
            <person name="Kojima H."/>
            <person name="Fukui M."/>
        </authorList>
    </citation>
    <scope>NUCLEOTIDE SEQUENCE [LARGE SCALE GENOMIC DNA]</scope>
    <source>
        <strain evidence="2 3">PP31</strain>
    </source>
</reference>
<accession>A0A5K7Z0J2</accession>
<dbReference type="AlphaFoldDB" id="A0A5K7Z0J2"/>
<sequence length="126" mass="14532">MIFRLTMMVVALAVYASFCSAVIAARQQPESWYQQRWCDAQGGETEVILADRTRCDCLTASHAIEFDFGNKWAESIGQALYYSIQTGRRAGVVLILEKKSDRKYWIRLNTVIQQYNLPIDTWEMNP</sequence>